<dbReference type="Pfam" id="PF00717">
    <property type="entry name" value="Peptidase_S24"/>
    <property type="match status" value="1"/>
</dbReference>
<keyword evidence="3" id="KW-1185">Reference proteome</keyword>
<dbReference type="InterPro" id="IPR001387">
    <property type="entry name" value="Cro/C1-type_HTH"/>
</dbReference>
<dbReference type="GO" id="GO:0003677">
    <property type="term" value="F:DNA binding"/>
    <property type="evidence" value="ECO:0007669"/>
    <property type="project" value="InterPro"/>
</dbReference>
<dbReference type="SUPFAM" id="SSF51306">
    <property type="entry name" value="LexA/Signal peptidase"/>
    <property type="match status" value="1"/>
</dbReference>
<dbReference type="CDD" id="cd06462">
    <property type="entry name" value="Peptidase_S24_S26"/>
    <property type="match status" value="1"/>
</dbReference>
<dbReference type="InterPro" id="IPR010982">
    <property type="entry name" value="Lambda_DNA-bd_dom_sf"/>
</dbReference>
<dbReference type="InterPro" id="IPR015927">
    <property type="entry name" value="Peptidase_S24_S26A/B/C"/>
</dbReference>
<gene>
    <name evidence="2" type="ORF">HNR39_001802</name>
</gene>
<reference evidence="2 3" key="1">
    <citation type="submission" date="2020-08" db="EMBL/GenBank/DDBJ databases">
        <title>Genomic Encyclopedia of Type Strains, Phase IV (KMG-IV): sequencing the most valuable type-strain genomes for metagenomic binning, comparative biology and taxonomic classification.</title>
        <authorList>
            <person name="Goeker M."/>
        </authorList>
    </citation>
    <scope>NUCLEOTIDE SEQUENCE [LARGE SCALE GENOMIC DNA]</scope>
    <source>
        <strain evidence="2 3">DSM 23240</strain>
    </source>
</reference>
<dbReference type="InterPro" id="IPR036286">
    <property type="entry name" value="LexA/Signal_pep-like_sf"/>
</dbReference>
<name>A0A840RTU7_9BURK</name>
<dbReference type="SUPFAM" id="SSF47413">
    <property type="entry name" value="lambda repressor-like DNA-binding domains"/>
    <property type="match status" value="1"/>
</dbReference>
<evidence type="ECO:0000313" key="2">
    <source>
        <dbReference type="EMBL" id="MBB5199970.1"/>
    </source>
</evidence>
<dbReference type="EMBL" id="JACHHQ010000003">
    <property type="protein sequence ID" value="MBB5199970.1"/>
    <property type="molecule type" value="Genomic_DNA"/>
</dbReference>
<accession>A0A840RTU7</accession>
<protein>
    <submittedName>
        <fullName evidence="2">SOS-response transcriptional repressor LexA</fullName>
    </submittedName>
</protein>
<dbReference type="Gene3D" id="1.10.260.40">
    <property type="entry name" value="lambda repressor-like DNA-binding domains"/>
    <property type="match status" value="1"/>
</dbReference>
<organism evidence="2 3">
    <name type="scientific">Glaciimonas immobilis</name>
    <dbReference type="NCBI Taxonomy" id="728004"/>
    <lineage>
        <taxon>Bacteria</taxon>
        <taxon>Pseudomonadati</taxon>
        <taxon>Pseudomonadota</taxon>
        <taxon>Betaproteobacteria</taxon>
        <taxon>Burkholderiales</taxon>
        <taxon>Oxalobacteraceae</taxon>
        <taxon>Glaciimonas</taxon>
    </lineage>
</organism>
<dbReference type="Gene3D" id="2.10.109.10">
    <property type="entry name" value="Umud Fragment, subunit A"/>
    <property type="match status" value="1"/>
</dbReference>
<feature type="domain" description="HTH cro/C1-type" evidence="1">
    <location>
        <begin position="40"/>
        <end position="77"/>
    </location>
</feature>
<evidence type="ECO:0000313" key="3">
    <source>
        <dbReference type="Proteomes" id="UP000571084"/>
    </source>
</evidence>
<evidence type="ECO:0000259" key="1">
    <source>
        <dbReference type="PROSITE" id="PS50943"/>
    </source>
</evidence>
<proteinExistence type="predicted"/>
<comment type="caution">
    <text evidence="2">The sequence shown here is derived from an EMBL/GenBank/DDBJ whole genome shotgun (WGS) entry which is preliminary data.</text>
</comment>
<dbReference type="Pfam" id="PF13443">
    <property type="entry name" value="HTH_26"/>
    <property type="match status" value="1"/>
</dbReference>
<dbReference type="Proteomes" id="UP000571084">
    <property type="component" value="Unassembled WGS sequence"/>
</dbReference>
<dbReference type="AlphaFoldDB" id="A0A840RTU7"/>
<dbReference type="RefSeq" id="WP_168056313.1">
    <property type="nucleotide sequence ID" value="NZ_JAAOZT010000009.1"/>
</dbReference>
<sequence>MIEKIPLPSSGDHNAVALTAKNLTYLIGKKGVDAAAVCQATGLGIATFNSLRRGVGNPTLSTLMGLSNYFNVSVGELTEIDLSEKKLKRSSAKTIPLIKMSDLCMYLEQKHDKYDTYTTEIEETSAKGYFSILINNDSLYPGYSSGTVFIISKDDEPYDGDIVLIKIGTHRPCFRKIFINGDNFIFSSITLESDISPSIYKDYQMIGVVLKSIKTFSQR</sequence>
<dbReference type="PROSITE" id="PS50943">
    <property type="entry name" value="HTH_CROC1"/>
    <property type="match status" value="1"/>
</dbReference>
<dbReference type="CDD" id="cd00093">
    <property type="entry name" value="HTH_XRE"/>
    <property type="match status" value="1"/>
</dbReference>